<dbReference type="PANTHER" id="PTHR43833:SF5">
    <property type="entry name" value="TRK SYSTEM POTASSIUM UPTAKE PROTEIN TRKA"/>
    <property type="match status" value="1"/>
</dbReference>
<evidence type="ECO:0000313" key="11">
    <source>
        <dbReference type="EMBL" id="SDE28106.1"/>
    </source>
</evidence>
<evidence type="ECO:0000256" key="1">
    <source>
        <dbReference type="ARBA" id="ARBA00017378"/>
    </source>
</evidence>
<dbReference type="InterPro" id="IPR050721">
    <property type="entry name" value="Trk_Ktr_HKT_K-transport"/>
</dbReference>
<dbReference type="InterPro" id="IPR006037">
    <property type="entry name" value="RCK_C"/>
</dbReference>
<dbReference type="Proteomes" id="UP001273799">
    <property type="component" value="Unassembled WGS sequence"/>
</dbReference>
<accession>A0A1G7BNS7</accession>
<evidence type="ECO:0000256" key="2">
    <source>
        <dbReference type="ARBA" id="ARBA00022448"/>
    </source>
</evidence>
<sequence length="253" mass="25628">MKILVVGAGAVGLSVARELTASGNEVSIIDKKPSAMRISSVPDASWHLADAGEPPALAEAGAGDADIVVAATGDDKANLVVSLLAKTEFGVDRVIARVNNPRNEWLFNDSWGVDVTVSTPRIMASLVEDAVADGSLAQVLSFHQSGAAMWQVTVSEGAPVIGSTVRSLVLPAGVIVNAIVRDGVPVNADPDLVFADGDQVLFLAGPEAADITELQSLFLPASEDTAAPGATSVQGAPGTGASAGVNPAAESRN</sequence>
<dbReference type="Gene3D" id="3.40.50.720">
    <property type="entry name" value="NAD(P)-binding Rossmann-like Domain"/>
    <property type="match status" value="1"/>
</dbReference>
<gene>
    <name evidence="10" type="ORF">R6G71_06925</name>
    <name evidence="11" type="ORF">SAMN05421878_10560</name>
</gene>
<dbReference type="EMBL" id="JAWNFU010000004">
    <property type="protein sequence ID" value="MDY5153771.1"/>
    <property type="molecule type" value="Genomic_DNA"/>
</dbReference>
<keyword evidence="2" id="KW-0813">Transport</keyword>
<evidence type="ECO:0000313" key="12">
    <source>
        <dbReference type="Proteomes" id="UP000182744"/>
    </source>
</evidence>
<evidence type="ECO:0000256" key="4">
    <source>
        <dbReference type="ARBA" id="ARBA00022958"/>
    </source>
</evidence>
<dbReference type="Pfam" id="PF02080">
    <property type="entry name" value="TrkA_C"/>
    <property type="match status" value="1"/>
</dbReference>
<keyword evidence="6" id="KW-0406">Ion transport</keyword>
<proteinExistence type="predicted"/>
<reference evidence="11" key="1">
    <citation type="submission" date="2016-10" db="EMBL/GenBank/DDBJ databases">
        <authorList>
            <person name="de Groot N.N."/>
        </authorList>
    </citation>
    <scope>NUCLEOTIDE SEQUENCE [LARGE SCALE GENOMIC DNA]</scope>
    <source>
        <strain evidence="11">DSM 20639</strain>
    </source>
</reference>
<protein>
    <recommendedName>
        <fullName evidence="1">Trk system potassium uptake protein TrkA</fullName>
    </recommendedName>
</protein>
<evidence type="ECO:0000256" key="7">
    <source>
        <dbReference type="SAM" id="MobiDB-lite"/>
    </source>
</evidence>
<evidence type="ECO:0000313" key="10">
    <source>
        <dbReference type="EMBL" id="MDY5153771.1"/>
    </source>
</evidence>
<dbReference type="Pfam" id="PF02254">
    <property type="entry name" value="TrkA_N"/>
    <property type="match status" value="1"/>
</dbReference>
<dbReference type="InterPro" id="IPR036721">
    <property type="entry name" value="RCK_C_sf"/>
</dbReference>
<dbReference type="PRINTS" id="PR00335">
    <property type="entry name" value="KUPTAKETRKA"/>
</dbReference>
<evidence type="ECO:0000259" key="8">
    <source>
        <dbReference type="PROSITE" id="PS51201"/>
    </source>
</evidence>
<dbReference type="InterPro" id="IPR036291">
    <property type="entry name" value="NAD(P)-bd_dom_sf"/>
</dbReference>
<reference evidence="10" key="3">
    <citation type="submission" date="2023-10" db="EMBL/GenBank/DDBJ databases">
        <title>Whole Genome based description of the genera Actinobaculum and Actinotignum reveals a complex phylogenetic relationship within the species included in the genus Actinotignum.</title>
        <authorList>
            <person name="Jensen C.S."/>
            <person name="Dargis R."/>
            <person name="Kemp M."/>
            <person name="Christensen J.J."/>
        </authorList>
    </citation>
    <scope>NUCLEOTIDE SEQUENCE</scope>
    <source>
        <strain evidence="10">Actinobaculum_suis_CCUG19206T</strain>
    </source>
</reference>
<feature type="region of interest" description="Disordered" evidence="7">
    <location>
        <begin position="225"/>
        <end position="253"/>
    </location>
</feature>
<reference evidence="12" key="2">
    <citation type="submission" date="2016-10" db="EMBL/GenBank/DDBJ databases">
        <authorList>
            <person name="Varghese N."/>
        </authorList>
    </citation>
    <scope>NUCLEOTIDE SEQUENCE [LARGE SCALE GENOMIC DNA]</scope>
    <source>
        <strain evidence="12">DSM 20639</strain>
    </source>
</reference>
<dbReference type="GO" id="GO:0005886">
    <property type="term" value="C:plasma membrane"/>
    <property type="evidence" value="ECO:0007669"/>
    <property type="project" value="InterPro"/>
</dbReference>
<dbReference type="PROSITE" id="PS51201">
    <property type="entry name" value="RCK_N"/>
    <property type="match status" value="1"/>
</dbReference>
<dbReference type="Gene3D" id="3.30.70.1450">
    <property type="entry name" value="Regulator of K+ conductance, C-terminal domain"/>
    <property type="match status" value="1"/>
</dbReference>
<name>A0A1G7BNS7_9ACTO</name>
<dbReference type="RefSeq" id="WP_074661888.1">
    <property type="nucleotide sequence ID" value="NZ_FNAU01000005.1"/>
</dbReference>
<dbReference type="InterPro" id="IPR003148">
    <property type="entry name" value="RCK_N"/>
</dbReference>
<keyword evidence="4" id="KW-0630">Potassium</keyword>
<dbReference type="EMBL" id="FNAU01000005">
    <property type="protein sequence ID" value="SDE28106.1"/>
    <property type="molecule type" value="Genomic_DNA"/>
</dbReference>
<evidence type="ECO:0000256" key="5">
    <source>
        <dbReference type="ARBA" id="ARBA00023027"/>
    </source>
</evidence>
<evidence type="ECO:0000256" key="6">
    <source>
        <dbReference type="ARBA" id="ARBA00023065"/>
    </source>
</evidence>
<dbReference type="SUPFAM" id="SSF116726">
    <property type="entry name" value="TrkA C-terminal domain-like"/>
    <property type="match status" value="1"/>
</dbReference>
<dbReference type="PROSITE" id="PS51202">
    <property type="entry name" value="RCK_C"/>
    <property type="match status" value="1"/>
</dbReference>
<keyword evidence="3" id="KW-0633">Potassium transport</keyword>
<keyword evidence="12" id="KW-1185">Reference proteome</keyword>
<dbReference type="InterPro" id="IPR006036">
    <property type="entry name" value="K_uptake_TrkA"/>
</dbReference>
<organism evidence="11 12">
    <name type="scientific">Actinobaculum suis</name>
    <dbReference type="NCBI Taxonomy" id="1657"/>
    <lineage>
        <taxon>Bacteria</taxon>
        <taxon>Bacillati</taxon>
        <taxon>Actinomycetota</taxon>
        <taxon>Actinomycetes</taxon>
        <taxon>Actinomycetales</taxon>
        <taxon>Actinomycetaceae</taxon>
        <taxon>Actinobaculum</taxon>
    </lineage>
</organism>
<feature type="domain" description="RCK C-terminal" evidence="9">
    <location>
        <begin position="137"/>
        <end position="220"/>
    </location>
</feature>
<dbReference type="Proteomes" id="UP000182744">
    <property type="component" value="Unassembled WGS sequence"/>
</dbReference>
<dbReference type="PANTHER" id="PTHR43833">
    <property type="entry name" value="POTASSIUM CHANNEL PROTEIN 2-RELATED-RELATED"/>
    <property type="match status" value="1"/>
</dbReference>
<evidence type="ECO:0000259" key="9">
    <source>
        <dbReference type="PROSITE" id="PS51202"/>
    </source>
</evidence>
<evidence type="ECO:0000256" key="3">
    <source>
        <dbReference type="ARBA" id="ARBA00022538"/>
    </source>
</evidence>
<dbReference type="SUPFAM" id="SSF51735">
    <property type="entry name" value="NAD(P)-binding Rossmann-fold domains"/>
    <property type="match status" value="1"/>
</dbReference>
<dbReference type="AlphaFoldDB" id="A0A1G7BNS7"/>
<keyword evidence="5" id="KW-0520">NAD</keyword>
<feature type="domain" description="RCK N-terminal" evidence="8">
    <location>
        <begin position="1"/>
        <end position="117"/>
    </location>
</feature>
<dbReference type="GO" id="GO:0015079">
    <property type="term" value="F:potassium ion transmembrane transporter activity"/>
    <property type="evidence" value="ECO:0007669"/>
    <property type="project" value="InterPro"/>
</dbReference>